<dbReference type="FunFam" id="3.30.1360.210:FF:000001">
    <property type="entry name" value="60S ribosomal protein L22 1"/>
    <property type="match status" value="1"/>
</dbReference>
<dbReference type="PANTHER" id="PTHR10064:SF0">
    <property type="entry name" value="FI24544P1-RELATED"/>
    <property type="match status" value="1"/>
</dbReference>
<evidence type="ECO:0000256" key="2">
    <source>
        <dbReference type="ARBA" id="ARBA00022980"/>
    </source>
</evidence>
<dbReference type="OrthoDB" id="10259820at2759"/>
<name>A0A5J4Z5Q4_PORPP</name>
<keyword evidence="7" id="KW-1185">Reference proteome</keyword>
<dbReference type="InterPro" id="IPR002671">
    <property type="entry name" value="Ribosomal_eL22"/>
</dbReference>
<evidence type="ECO:0000256" key="4">
    <source>
        <dbReference type="ARBA" id="ARBA00040613"/>
    </source>
</evidence>
<organism evidence="6 7">
    <name type="scientific">Porphyridium purpureum</name>
    <name type="common">Red alga</name>
    <name type="synonym">Porphyridium cruentum</name>
    <dbReference type="NCBI Taxonomy" id="35688"/>
    <lineage>
        <taxon>Eukaryota</taxon>
        <taxon>Rhodophyta</taxon>
        <taxon>Bangiophyceae</taxon>
        <taxon>Porphyridiales</taxon>
        <taxon>Porphyridiaceae</taxon>
        <taxon>Porphyridium</taxon>
    </lineage>
</organism>
<dbReference type="GO" id="GO:0002181">
    <property type="term" value="P:cytoplasmic translation"/>
    <property type="evidence" value="ECO:0007669"/>
    <property type="project" value="TreeGrafter"/>
</dbReference>
<reference evidence="7" key="1">
    <citation type="journal article" date="2019" name="Nat. Commun.">
        <title>Expansion of phycobilisome linker gene families in mesophilic red algae.</title>
        <authorList>
            <person name="Lee J."/>
            <person name="Kim D."/>
            <person name="Bhattacharya D."/>
            <person name="Yoon H.S."/>
        </authorList>
    </citation>
    <scope>NUCLEOTIDE SEQUENCE [LARGE SCALE GENOMIC DNA]</scope>
    <source>
        <strain evidence="7">CCMP 1328</strain>
    </source>
</reference>
<dbReference type="AlphaFoldDB" id="A0A5J4Z5Q4"/>
<accession>A0A5J4Z5Q4</accession>
<proteinExistence type="inferred from homology"/>
<comment type="similarity">
    <text evidence="1">Belongs to the eukaryotic ribosomal protein eL22 family.</text>
</comment>
<evidence type="ECO:0000313" key="7">
    <source>
        <dbReference type="Proteomes" id="UP000324585"/>
    </source>
</evidence>
<dbReference type="GO" id="GO:0003723">
    <property type="term" value="F:RNA binding"/>
    <property type="evidence" value="ECO:0007669"/>
    <property type="project" value="TreeGrafter"/>
</dbReference>
<dbReference type="GO" id="GO:1990904">
    <property type="term" value="C:ribonucleoprotein complex"/>
    <property type="evidence" value="ECO:0007669"/>
    <property type="project" value="UniProtKB-KW"/>
</dbReference>
<evidence type="ECO:0000256" key="3">
    <source>
        <dbReference type="ARBA" id="ARBA00023274"/>
    </source>
</evidence>
<dbReference type="EMBL" id="VRMN01000001">
    <property type="protein sequence ID" value="KAA8499191.1"/>
    <property type="molecule type" value="Genomic_DNA"/>
</dbReference>
<dbReference type="GO" id="GO:0003735">
    <property type="term" value="F:structural constituent of ribosome"/>
    <property type="evidence" value="ECO:0007669"/>
    <property type="project" value="InterPro"/>
</dbReference>
<evidence type="ECO:0000256" key="1">
    <source>
        <dbReference type="ARBA" id="ARBA00007817"/>
    </source>
</evidence>
<dbReference type="GO" id="GO:0005840">
    <property type="term" value="C:ribosome"/>
    <property type="evidence" value="ECO:0007669"/>
    <property type="project" value="UniProtKB-KW"/>
</dbReference>
<dbReference type="PANTHER" id="PTHR10064">
    <property type="entry name" value="60S RIBOSOMAL PROTEIN L22"/>
    <property type="match status" value="1"/>
</dbReference>
<dbReference type="Gene3D" id="3.30.1360.210">
    <property type="match status" value="1"/>
</dbReference>
<dbReference type="OMA" id="YQLRFYN"/>
<sequence length="143" mass="16392">MPFIPFVHGAQQSCEIARLLGGSRVKKMRKQKKVTKTFTVNCQTPVQDGIMDVASFEKFLNDKIKVNGKPGALGESVVVSRDKTNVTVTANIDFSKRYLKYLTKKYLKKNMIREYLRVLAVDATTFELRYPHIEDDEEEEAEE</sequence>
<dbReference type="Proteomes" id="UP000324585">
    <property type="component" value="Unassembled WGS sequence"/>
</dbReference>
<evidence type="ECO:0000313" key="6">
    <source>
        <dbReference type="EMBL" id="KAA8499191.1"/>
    </source>
</evidence>
<dbReference type="InterPro" id="IPR038526">
    <property type="entry name" value="Ribosomal_eL22_sf"/>
</dbReference>
<dbReference type="GO" id="GO:0005737">
    <property type="term" value="C:cytoplasm"/>
    <property type="evidence" value="ECO:0007669"/>
    <property type="project" value="UniProtKB-ARBA"/>
</dbReference>
<keyword evidence="3" id="KW-0687">Ribonucleoprotein</keyword>
<comment type="caution">
    <text evidence="6">The sequence shown here is derived from an EMBL/GenBank/DDBJ whole genome shotgun (WGS) entry which is preliminary data.</text>
</comment>
<gene>
    <name evidence="6" type="ORF">FVE85_6776</name>
</gene>
<dbReference type="Pfam" id="PF01776">
    <property type="entry name" value="Ribosomal_L22e"/>
    <property type="match status" value="1"/>
</dbReference>
<evidence type="ECO:0000256" key="5">
    <source>
        <dbReference type="ARBA" id="ARBA00041214"/>
    </source>
</evidence>
<keyword evidence="2 6" id="KW-0689">Ribosomal protein</keyword>
<protein>
    <recommendedName>
        <fullName evidence="4">Large ribosomal subunit protein eL22</fullName>
    </recommendedName>
    <alternativeName>
        <fullName evidence="5">60S ribosomal protein L22</fullName>
    </alternativeName>
</protein>